<feature type="compositionally biased region" description="Polar residues" evidence="1">
    <location>
        <begin position="508"/>
        <end position="520"/>
    </location>
</feature>
<dbReference type="AlphaFoldDB" id="A0A250WUQ5"/>
<evidence type="ECO:0000313" key="3">
    <source>
        <dbReference type="Proteomes" id="UP000232323"/>
    </source>
</evidence>
<feature type="compositionally biased region" description="Basic residues" evidence="1">
    <location>
        <begin position="726"/>
        <end position="741"/>
    </location>
</feature>
<organism evidence="2 3">
    <name type="scientific">Chlamydomonas eustigma</name>
    <dbReference type="NCBI Taxonomy" id="1157962"/>
    <lineage>
        <taxon>Eukaryota</taxon>
        <taxon>Viridiplantae</taxon>
        <taxon>Chlorophyta</taxon>
        <taxon>core chlorophytes</taxon>
        <taxon>Chlorophyceae</taxon>
        <taxon>CS clade</taxon>
        <taxon>Chlamydomonadales</taxon>
        <taxon>Chlamydomonadaceae</taxon>
        <taxon>Chlamydomonas</taxon>
    </lineage>
</organism>
<proteinExistence type="predicted"/>
<feature type="region of interest" description="Disordered" evidence="1">
    <location>
        <begin position="762"/>
        <end position="813"/>
    </location>
</feature>
<sequence length="931" mass="98026">MSTDDAEGSGLRPEVSLLAYISTSTTDTAPNAKLATKLDYEMEGRASQVATPGMDGLSSAASSRPVSARNMSPIPRLSPHAISTGNQLAAARGFSPFSDPLLPFERPRSLPDGTTGGSIPGATIPPPAPTTNTSSAYKSKSSFNPHSSTPTVKRASQQQLSSQKMTAASSRGAERILGGLNKNPHATSSSSQKVTTTAISSRTSHEKEIASAFTLRNKEEALALTSNPEPAPAQPTTASSTVTALTSPGFNSLPSTWGRGATSARLNLLKGRGSEVSASPPSSTRHSLSSEKAAAAATAVAETIAATCTKSISAPLVYDEEALWLDSESSSHSIPPVTGFRETLIARTADSMYGTLSPLPRYPDPLAAITLPGSQAQHFQRGSYPLMEMGRVSFIPKEGSYTRSGTVPLQAPRPQPQVHAGQGFNPIQKWNARRPTMVDAALNLYSTTRLVDHNLQRKLEWHAQQVALVNERQPIMIAVQEACYKTVDELAAVSVAEAKARAAIASNIPESPTSKSSRNGSPRAGALSLQGPALPLQGPAITDSAVGPQLPARISLQESLVQSSRSDGRGILHKAAEEGGSGAPSAASTMHRASLVGFPTLMALQQLQGAFLTLPEYSFSGTAPLRAEPEAGLLYDRRKTEDSSVVQQKVIRPDKAATIAAELAQAKLRPKSRQQHEGTSSPRPVSAGEQQQDGMALSQVLPNGVPVSRLDHMRGVREKGLEKGKPSGRRKRSKSPPHARQQKCDLEEGQAVLTTIHVSALEGPLQTPGATSGSYHRNDQTAGSGSGTVSKEASARTVAASQQSTGSGKSISMKVLPPSSLILPSTAIAGLDIGESSPSGTHKLMNWMGAEALMRGSQDPALKITAVPLTSEPLLDDSFFNLMKAHFNQLAENQTSQLQAKLNCGLPSIMEQFGVRHIVGVPASPRRTSNR</sequence>
<protein>
    <submittedName>
        <fullName evidence="2">Uncharacterized protein</fullName>
    </submittedName>
</protein>
<feature type="region of interest" description="Disordered" evidence="1">
    <location>
        <begin position="49"/>
        <end position="205"/>
    </location>
</feature>
<feature type="compositionally biased region" description="Basic and acidic residues" evidence="1">
    <location>
        <begin position="709"/>
        <end position="725"/>
    </location>
</feature>
<evidence type="ECO:0000256" key="1">
    <source>
        <dbReference type="SAM" id="MobiDB-lite"/>
    </source>
</evidence>
<name>A0A250WUQ5_9CHLO</name>
<feature type="region of interest" description="Disordered" evidence="1">
    <location>
        <begin position="507"/>
        <end position="529"/>
    </location>
</feature>
<dbReference type="EMBL" id="BEGY01000008">
    <property type="protein sequence ID" value="GAX74541.1"/>
    <property type="molecule type" value="Genomic_DNA"/>
</dbReference>
<feature type="compositionally biased region" description="Polar residues" evidence="1">
    <location>
        <begin position="799"/>
        <end position="810"/>
    </location>
</feature>
<feature type="compositionally biased region" description="Polar residues" evidence="1">
    <location>
        <begin position="768"/>
        <end position="791"/>
    </location>
</feature>
<gene>
    <name evidence="2" type="ORF">CEUSTIGMA_g1990.t1</name>
</gene>
<dbReference type="OrthoDB" id="543788at2759"/>
<feature type="compositionally biased region" description="Polar residues" evidence="1">
    <location>
        <begin position="677"/>
        <end position="693"/>
    </location>
</feature>
<feature type="compositionally biased region" description="Polar residues" evidence="1">
    <location>
        <begin position="137"/>
        <end position="169"/>
    </location>
</feature>
<dbReference type="Proteomes" id="UP000232323">
    <property type="component" value="Unassembled WGS sequence"/>
</dbReference>
<comment type="caution">
    <text evidence="2">The sequence shown here is derived from an EMBL/GenBank/DDBJ whole genome shotgun (WGS) entry which is preliminary data.</text>
</comment>
<evidence type="ECO:0000313" key="2">
    <source>
        <dbReference type="EMBL" id="GAX74541.1"/>
    </source>
</evidence>
<accession>A0A250WUQ5</accession>
<keyword evidence="3" id="KW-1185">Reference proteome</keyword>
<feature type="compositionally biased region" description="Low complexity" evidence="1">
    <location>
        <begin position="277"/>
        <end position="287"/>
    </location>
</feature>
<feature type="region of interest" description="Disordered" evidence="1">
    <location>
        <begin position="665"/>
        <end position="746"/>
    </location>
</feature>
<reference evidence="2 3" key="1">
    <citation type="submission" date="2017-08" db="EMBL/GenBank/DDBJ databases">
        <title>Acidophilic green algal genome provides insights into adaptation to an acidic environment.</title>
        <authorList>
            <person name="Hirooka S."/>
            <person name="Hirose Y."/>
            <person name="Kanesaki Y."/>
            <person name="Higuchi S."/>
            <person name="Fujiwara T."/>
            <person name="Onuma R."/>
            <person name="Era A."/>
            <person name="Ohbayashi R."/>
            <person name="Uzuka A."/>
            <person name="Nozaki H."/>
            <person name="Yoshikawa H."/>
            <person name="Miyagishima S.Y."/>
        </authorList>
    </citation>
    <scope>NUCLEOTIDE SEQUENCE [LARGE SCALE GENOMIC DNA]</scope>
    <source>
        <strain evidence="2 3">NIES-2499</strain>
    </source>
</reference>
<feature type="region of interest" description="Disordered" evidence="1">
    <location>
        <begin position="271"/>
        <end position="290"/>
    </location>
</feature>
<feature type="compositionally biased region" description="Polar residues" evidence="1">
    <location>
        <begin position="184"/>
        <end position="202"/>
    </location>
</feature>
<feature type="compositionally biased region" description="Low complexity" evidence="1">
    <location>
        <begin position="58"/>
        <end position="69"/>
    </location>
</feature>